<feature type="region of interest" description="Disordered" evidence="6">
    <location>
        <begin position="89"/>
        <end position="157"/>
    </location>
</feature>
<organism evidence="7 8">
    <name type="scientific">Momordica charantia</name>
    <name type="common">Bitter gourd</name>
    <name type="synonym">Balsam pear</name>
    <dbReference type="NCBI Taxonomy" id="3673"/>
    <lineage>
        <taxon>Eukaryota</taxon>
        <taxon>Viridiplantae</taxon>
        <taxon>Streptophyta</taxon>
        <taxon>Embryophyta</taxon>
        <taxon>Tracheophyta</taxon>
        <taxon>Spermatophyta</taxon>
        <taxon>Magnoliopsida</taxon>
        <taxon>eudicotyledons</taxon>
        <taxon>Gunneridae</taxon>
        <taxon>Pentapetalae</taxon>
        <taxon>rosids</taxon>
        <taxon>fabids</taxon>
        <taxon>Cucurbitales</taxon>
        <taxon>Cucurbitaceae</taxon>
        <taxon>Momordiceae</taxon>
        <taxon>Momordica</taxon>
    </lineage>
</organism>
<feature type="compositionally biased region" description="Basic and acidic residues" evidence="6">
    <location>
        <begin position="95"/>
        <end position="123"/>
    </location>
</feature>
<dbReference type="SUPFAM" id="SSF53448">
    <property type="entry name" value="Nucleotide-diphospho-sugar transferases"/>
    <property type="match status" value="1"/>
</dbReference>
<protein>
    <recommendedName>
        <fullName evidence="5">Hexosyltransferase</fullName>
        <ecNumber evidence="5">2.4.1.-</ecNumber>
    </recommendedName>
</protein>
<comment type="pathway">
    <text evidence="1 5">Glycan metabolism; pectin biosynthesis.</text>
</comment>
<feature type="compositionally biased region" description="Basic and acidic residues" evidence="6">
    <location>
        <begin position="148"/>
        <end position="157"/>
    </location>
</feature>
<dbReference type="PANTHER" id="PTHR32116">
    <property type="entry name" value="GALACTURONOSYLTRANSFERASE 4-RELATED"/>
    <property type="match status" value="1"/>
</dbReference>
<evidence type="ECO:0000256" key="4">
    <source>
        <dbReference type="ARBA" id="ARBA00022679"/>
    </source>
</evidence>
<dbReference type="GeneID" id="111022851"/>
<dbReference type="Proteomes" id="UP000504603">
    <property type="component" value="Unplaced"/>
</dbReference>
<dbReference type="InterPro" id="IPR029044">
    <property type="entry name" value="Nucleotide-diphossugar_trans"/>
</dbReference>
<evidence type="ECO:0000313" key="7">
    <source>
        <dbReference type="Proteomes" id="UP000504603"/>
    </source>
</evidence>
<keyword evidence="5" id="KW-0333">Golgi apparatus</keyword>
<evidence type="ECO:0000256" key="1">
    <source>
        <dbReference type="ARBA" id="ARBA00004877"/>
    </source>
</evidence>
<evidence type="ECO:0000256" key="6">
    <source>
        <dbReference type="SAM" id="MobiDB-lite"/>
    </source>
</evidence>
<evidence type="ECO:0000256" key="2">
    <source>
        <dbReference type="ARBA" id="ARBA00006351"/>
    </source>
</evidence>
<sequence>MKLLRRCQRILILSLLSLSVLAPLVLVSQRLKTITSFGRRDFIEDISSKKRIDVEALHSIRQEAGEGLKEPKPVVFEDIDFHSREGINSLNFRSEPSKGNEDKRFEGGEKKQSSKATERHDNSVHSQSRGVRDVEIEKKHQQLNRSAVKRDKNVPKSRTIDSKVKEIKDQLIRAKAYLSFAPPSSNSHLMKELRQRIKELEHAVDEATMDSALTKSALQKMKNMESSLVKAGHAFPDCSAMASKLRAMTENAEEQVRTQKKQAAYLLNLAARTTPKGFHCLSMRLTSEYFALQPSERQLLEQQKLHDSKLHHYAVFSDNVLACAVVVNSTISSAKEPEKIVFHLVTNSLNLPAMSMWFLLNPPGKATIEVLSMEDFKWLSTEYRLGWKTENSSDPRFNSELNYLRFYLPNIFPSLGKVVLLDHDVVVQKDLSGLWDVDMKGKVNVAVETCQESEVSFLRMDMFVNFSDPLIANKFNKNACTWAFGMNLFNLGRWRKESVTALYHEYLRLNNERPILKGGSLPLGWITFYNQTTALEQRWHLLGLGHDSTVPPDTIEKAAVIHYDGVRKPWLDIGFGEYKYFWSRHMDFNNPYLQQCNIHG</sequence>
<name>A0A6J1DSV7_MOMCH</name>
<dbReference type="Pfam" id="PF25557">
    <property type="entry name" value="GAUT_1"/>
    <property type="match status" value="1"/>
</dbReference>
<evidence type="ECO:0000256" key="3">
    <source>
        <dbReference type="ARBA" id="ARBA00022676"/>
    </source>
</evidence>
<feature type="compositionally biased region" description="Basic and acidic residues" evidence="6">
    <location>
        <begin position="130"/>
        <end position="140"/>
    </location>
</feature>
<proteinExistence type="inferred from homology"/>
<reference evidence="8" key="1">
    <citation type="submission" date="2025-08" db="UniProtKB">
        <authorList>
            <consortium name="RefSeq"/>
        </authorList>
    </citation>
    <scope>IDENTIFICATION</scope>
    <source>
        <strain evidence="8">OHB3-1</strain>
    </source>
</reference>
<dbReference type="UniPathway" id="UPA00845"/>
<dbReference type="EC" id="2.4.1.-" evidence="5"/>
<keyword evidence="5" id="KW-0961">Cell wall biogenesis/degradation</keyword>
<dbReference type="RefSeq" id="XP_022155821.1">
    <property type="nucleotide sequence ID" value="XM_022300129.1"/>
</dbReference>
<comment type="similarity">
    <text evidence="2 5">Belongs to the glycosyltransferase 8 family.</text>
</comment>
<dbReference type="GO" id="GO:0000139">
    <property type="term" value="C:Golgi membrane"/>
    <property type="evidence" value="ECO:0007669"/>
    <property type="project" value="UniProtKB-SubCell"/>
</dbReference>
<dbReference type="OrthoDB" id="411524at2759"/>
<dbReference type="KEGG" id="mcha:111022851"/>
<accession>A0A6J1DSV7</accession>
<dbReference type="GO" id="GO:0045489">
    <property type="term" value="P:pectin biosynthetic process"/>
    <property type="evidence" value="ECO:0007669"/>
    <property type="project" value="UniProtKB-UniPathway"/>
</dbReference>
<dbReference type="GO" id="GO:0071555">
    <property type="term" value="P:cell wall organization"/>
    <property type="evidence" value="ECO:0007669"/>
    <property type="project" value="UniProtKB-KW"/>
</dbReference>
<keyword evidence="3 5" id="KW-0328">Glycosyltransferase</keyword>
<gene>
    <name evidence="8" type="primary">LOC111022851</name>
</gene>
<dbReference type="InterPro" id="IPR029993">
    <property type="entry name" value="GAUT"/>
</dbReference>
<evidence type="ECO:0000313" key="8">
    <source>
        <dbReference type="RefSeq" id="XP_022155821.1"/>
    </source>
</evidence>
<dbReference type="InterPro" id="IPR002495">
    <property type="entry name" value="Glyco_trans_8"/>
</dbReference>
<dbReference type="Pfam" id="PF01501">
    <property type="entry name" value="Glyco_transf_8"/>
    <property type="match status" value="1"/>
</dbReference>
<evidence type="ECO:0000256" key="5">
    <source>
        <dbReference type="RuleBase" id="RU362027"/>
    </source>
</evidence>
<keyword evidence="4" id="KW-0808">Transferase</keyword>
<dbReference type="AlphaFoldDB" id="A0A6J1DSV7"/>
<dbReference type="GO" id="GO:0047262">
    <property type="term" value="F:polygalacturonate 4-alpha-galacturonosyltransferase activity"/>
    <property type="evidence" value="ECO:0007669"/>
    <property type="project" value="InterPro"/>
</dbReference>
<dbReference type="Gene3D" id="3.90.550.10">
    <property type="entry name" value="Spore Coat Polysaccharide Biosynthesis Protein SpsA, Chain A"/>
    <property type="match status" value="1"/>
</dbReference>
<keyword evidence="7" id="KW-1185">Reference proteome</keyword>
<dbReference type="PANTHER" id="PTHR32116:SF0">
    <property type="entry name" value="GALACTURONOSYLTRANSFERASE 6-RELATED"/>
    <property type="match status" value="1"/>
</dbReference>
<comment type="subcellular location">
    <subcellularLocation>
        <location evidence="5">Golgi apparatus membrane</location>
        <topology evidence="5">Single-pass type II membrane protein</topology>
    </subcellularLocation>
</comment>